<comment type="function">
    <text evidence="1 13">Converts 2,5-diamino-6-(ribosylamino)-4(3h)-pyrimidinone 5'-phosphate into 5-amino-6-(ribosylamino)-2,4(1h,3h)-pyrimidinedione 5'-phosphate.</text>
</comment>
<dbReference type="GO" id="GO:0008703">
    <property type="term" value="F:5-amino-6-(5-phosphoribosylamino)uracil reductase activity"/>
    <property type="evidence" value="ECO:0007669"/>
    <property type="project" value="UniProtKB-EC"/>
</dbReference>
<evidence type="ECO:0000256" key="13">
    <source>
        <dbReference type="PIRNR" id="PIRNR006769"/>
    </source>
</evidence>
<comment type="pathway">
    <text evidence="3 13">Cofactor biosynthesis; riboflavin biosynthesis; 5-amino-6-(D-ribitylamino)uracil from GTP: step 3/4.</text>
</comment>
<keyword evidence="7 13" id="KW-0479">Metal-binding</keyword>
<feature type="binding site" evidence="15">
    <location>
        <position position="171"/>
    </location>
    <ligand>
        <name>substrate</name>
    </ligand>
</feature>
<protein>
    <recommendedName>
        <fullName evidence="13">Riboflavin biosynthesis protein RibD</fullName>
    </recommendedName>
    <domain>
        <recommendedName>
            <fullName evidence="13">Diaminohydroxyphosphoribosylaminopyrimidine deaminase</fullName>
            <shortName evidence="13">DRAP deaminase</shortName>
            <ecNumber evidence="13">3.5.4.26</ecNumber>
        </recommendedName>
        <alternativeName>
            <fullName evidence="13">Riboflavin-specific deaminase</fullName>
        </alternativeName>
    </domain>
    <domain>
        <recommendedName>
            <fullName evidence="13">5-amino-6-(5-phosphoribosylamino)uracil reductase</fullName>
            <ecNumber evidence="13">1.1.1.193</ecNumber>
        </recommendedName>
        <alternativeName>
            <fullName evidence="13">HTP reductase</fullName>
        </alternativeName>
    </domain>
</protein>
<evidence type="ECO:0000256" key="10">
    <source>
        <dbReference type="ARBA" id="ARBA00022857"/>
    </source>
</evidence>
<evidence type="ECO:0000256" key="9">
    <source>
        <dbReference type="ARBA" id="ARBA00022833"/>
    </source>
</evidence>
<dbReference type="InterPro" id="IPR050765">
    <property type="entry name" value="Riboflavin_Biosynth_HTPR"/>
</dbReference>
<keyword evidence="12" id="KW-0511">Multifunctional enzyme</keyword>
<comment type="cofactor">
    <cofactor evidence="13 16">
        <name>Zn(2+)</name>
        <dbReference type="ChEBI" id="CHEBI:29105"/>
    </cofactor>
    <text evidence="13 16">Binds 1 zinc ion.</text>
</comment>
<dbReference type="Gene3D" id="3.40.430.10">
    <property type="entry name" value="Dihydrofolate Reductase, subunit A"/>
    <property type="match status" value="1"/>
</dbReference>
<feature type="binding site" evidence="15">
    <location>
        <position position="199"/>
    </location>
    <ligand>
        <name>NADP(+)</name>
        <dbReference type="ChEBI" id="CHEBI:58349"/>
    </ligand>
</feature>
<feature type="binding site" evidence="15">
    <location>
        <position position="173"/>
    </location>
    <ligand>
        <name>NADP(+)</name>
        <dbReference type="ChEBI" id="CHEBI:58349"/>
    </ligand>
</feature>
<comment type="catalytic activity">
    <reaction evidence="13">
        <text>2,5-diamino-6-hydroxy-4-(5-phosphoribosylamino)-pyrimidine + H2O + H(+) = 5-amino-6-(5-phospho-D-ribosylamino)uracil + NH4(+)</text>
        <dbReference type="Rhea" id="RHEA:21868"/>
        <dbReference type="ChEBI" id="CHEBI:15377"/>
        <dbReference type="ChEBI" id="CHEBI:15378"/>
        <dbReference type="ChEBI" id="CHEBI:28938"/>
        <dbReference type="ChEBI" id="CHEBI:58453"/>
        <dbReference type="ChEBI" id="CHEBI:58614"/>
        <dbReference type="EC" id="3.5.4.26"/>
    </reaction>
</comment>
<dbReference type="PANTHER" id="PTHR38011">
    <property type="entry name" value="DIHYDROFOLATE REDUCTASE FAMILY PROTEIN (AFU_ORTHOLOGUE AFUA_8G06820)"/>
    <property type="match status" value="1"/>
</dbReference>
<keyword evidence="6 13" id="KW-0686">Riboflavin biosynthesis</keyword>
<dbReference type="EMBL" id="PEIB01000012">
    <property type="protein sequence ID" value="RXJ73115.1"/>
    <property type="molecule type" value="Genomic_DNA"/>
</dbReference>
<dbReference type="Pfam" id="PF01872">
    <property type="entry name" value="RibD_C"/>
    <property type="match status" value="1"/>
</dbReference>
<dbReference type="GO" id="GO:0008270">
    <property type="term" value="F:zinc ion binding"/>
    <property type="evidence" value="ECO:0007669"/>
    <property type="project" value="InterPro"/>
</dbReference>
<dbReference type="InterPro" id="IPR024072">
    <property type="entry name" value="DHFR-like_dom_sf"/>
</dbReference>
<dbReference type="PIRSF" id="PIRSF006769">
    <property type="entry name" value="RibD"/>
    <property type="match status" value="1"/>
</dbReference>
<feature type="binding site" evidence="15">
    <location>
        <begin position="304"/>
        <end position="310"/>
    </location>
    <ligand>
        <name>NADP(+)</name>
        <dbReference type="ChEBI" id="CHEBI:58349"/>
    </ligand>
</feature>
<evidence type="ECO:0000256" key="16">
    <source>
        <dbReference type="PIRSR" id="PIRSR006769-3"/>
    </source>
</evidence>
<dbReference type="NCBIfam" id="TIGR00227">
    <property type="entry name" value="ribD_Cterm"/>
    <property type="match status" value="1"/>
</dbReference>
<comment type="caution">
    <text evidence="18">The sequence shown here is derived from an EMBL/GenBank/DDBJ whole genome shotgun (WGS) entry which is preliminary data.</text>
</comment>
<keyword evidence="10 13" id="KW-0521">NADP</keyword>
<comment type="pathway">
    <text evidence="2 13">Cofactor biosynthesis; riboflavin biosynthesis; 5-amino-6-(D-ribitylamino)uracil from GTP: step 2/4.</text>
</comment>
<dbReference type="InterPro" id="IPR011549">
    <property type="entry name" value="RibD_C"/>
</dbReference>
<dbReference type="Proteomes" id="UP000290287">
    <property type="component" value="Unassembled WGS sequence"/>
</dbReference>
<keyword evidence="11 13" id="KW-0560">Oxidoreductase</keyword>
<dbReference type="InterPro" id="IPR004794">
    <property type="entry name" value="Eubact_RibD"/>
</dbReference>
<evidence type="ECO:0000256" key="2">
    <source>
        <dbReference type="ARBA" id="ARBA00004882"/>
    </source>
</evidence>
<dbReference type="OrthoDB" id="9800865at2"/>
<feature type="binding site" evidence="16">
    <location>
        <position position="53"/>
    </location>
    <ligand>
        <name>Zn(2+)</name>
        <dbReference type="ChEBI" id="CHEBI:29105"/>
        <note>catalytic</note>
    </ligand>
</feature>
<dbReference type="PROSITE" id="PS00903">
    <property type="entry name" value="CYT_DCMP_DEAMINASES_1"/>
    <property type="match status" value="1"/>
</dbReference>
<name>A0A4Q0YR77_9GAMM</name>
<sequence>MFSDFDTRMMERALALAALGRFTTAPNPRVGCVITQGEHIVGEGFHQRAGEAHAEVFALRAAAEKASGATAYVTLEPCSHFGRTPPCANALIDAGVKRVVCAMVDPNPEVAGRGINRMRDAGIEVDVGLKQTDAETLNAPFIKFMTTGMPYVQLKLASTLDGRTALANGDSKWITGAEARADVQVYRAMSGAILSTSQTVIDDNPSLNVRWAQLPEDIQQAYPETSLRQPIRVILDRQSRVKPDAHLFSLKGEVIMVHDSANDNVLTEQTSVTHANSNEAGFDLHDVMLKLAAQGINHVWVEAGANLAGALLKAGLVDELIVYQAPKVIGADGRPLLALSGLESMSDVPEFILDDVTRVGNDIRMTLRKQ</sequence>
<dbReference type="InterPro" id="IPR002125">
    <property type="entry name" value="CMP_dCMP_dom"/>
</dbReference>
<evidence type="ECO:0000256" key="3">
    <source>
        <dbReference type="ARBA" id="ARBA00004910"/>
    </source>
</evidence>
<feature type="active site" description="Proton donor" evidence="14">
    <location>
        <position position="55"/>
    </location>
</feature>
<dbReference type="GO" id="GO:0009231">
    <property type="term" value="P:riboflavin biosynthetic process"/>
    <property type="evidence" value="ECO:0007669"/>
    <property type="project" value="UniProtKB-UniPathway"/>
</dbReference>
<comment type="similarity">
    <text evidence="5 13">In the C-terminal section; belongs to the HTP reductase family.</text>
</comment>
<dbReference type="Pfam" id="PF00383">
    <property type="entry name" value="dCMP_cyt_deam_1"/>
    <property type="match status" value="1"/>
</dbReference>
<feature type="binding site" evidence="15">
    <location>
        <position position="302"/>
    </location>
    <ligand>
        <name>substrate</name>
    </ligand>
</feature>
<feature type="binding site" evidence="15">
    <location>
        <position position="210"/>
    </location>
    <ligand>
        <name>substrate</name>
    </ligand>
</feature>
<dbReference type="InterPro" id="IPR002734">
    <property type="entry name" value="RibDG_C"/>
</dbReference>
<dbReference type="PROSITE" id="PS51747">
    <property type="entry name" value="CYT_DCMP_DEAMINASES_2"/>
    <property type="match status" value="1"/>
</dbReference>
<gene>
    <name evidence="18" type="primary">ribD</name>
    <name evidence="18" type="ORF">CS022_11430</name>
</gene>
<dbReference type="SUPFAM" id="SSF53597">
    <property type="entry name" value="Dihydrofolate reductase-like"/>
    <property type="match status" value="1"/>
</dbReference>
<dbReference type="Gene3D" id="3.40.140.10">
    <property type="entry name" value="Cytidine Deaminase, domain 2"/>
    <property type="match status" value="1"/>
</dbReference>
<dbReference type="EC" id="1.1.1.193" evidence="13"/>
<evidence type="ECO:0000313" key="19">
    <source>
        <dbReference type="Proteomes" id="UP000290287"/>
    </source>
</evidence>
<organism evidence="18 19">
    <name type="scientific">Veronia nyctiphanis</name>
    <dbReference type="NCBI Taxonomy" id="1278244"/>
    <lineage>
        <taxon>Bacteria</taxon>
        <taxon>Pseudomonadati</taxon>
        <taxon>Pseudomonadota</taxon>
        <taxon>Gammaproteobacteria</taxon>
        <taxon>Vibrionales</taxon>
        <taxon>Vibrionaceae</taxon>
        <taxon>Veronia</taxon>
    </lineage>
</organism>
<dbReference type="GO" id="GO:0050661">
    <property type="term" value="F:NADP binding"/>
    <property type="evidence" value="ECO:0007669"/>
    <property type="project" value="InterPro"/>
</dbReference>
<feature type="domain" description="CMP/dCMP-type deaminase" evidence="17">
    <location>
        <begin position="4"/>
        <end position="126"/>
    </location>
</feature>
<evidence type="ECO:0000256" key="12">
    <source>
        <dbReference type="ARBA" id="ARBA00023268"/>
    </source>
</evidence>
<dbReference type="AlphaFoldDB" id="A0A4Q0YR77"/>
<dbReference type="RefSeq" id="WP_129122370.1">
    <property type="nucleotide sequence ID" value="NZ_PEIB01000012.1"/>
</dbReference>
<accession>A0A4Q0YR77</accession>
<evidence type="ECO:0000256" key="5">
    <source>
        <dbReference type="ARBA" id="ARBA00007417"/>
    </source>
</evidence>
<reference evidence="18 19" key="1">
    <citation type="submission" date="2017-10" db="EMBL/GenBank/DDBJ databases">
        <title>Nyctiphanis sp. nov., isolated from the stomach of the euphausiid Nyctiphanes simplex (Hansen, 1911) in the Gulf of California.</title>
        <authorList>
            <person name="Gomez-Gil B."/>
            <person name="Aguilar-Mendez M."/>
            <person name="Lopez-Cortes A."/>
            <person name="Gomez-Gutierrez J."/>
            <person name="Roque A."/>
            <person name="Lang E."/>
            <person name="Gonzalez-Castillo A."/>
        </authorList>
    </citation>
    <scope>NUCLEOTIDE SEQUENCE [LARGE SCALE GENOMIC DNA]</scope>
    <source>
        <strain evidence="18 19">CAIM 600</strain>
    </source>
</reference>
<dbReference type="NCBIfam" id="TIGR00326">
    <property type="entry name" value="eubact_ribD"/>
    <property type="match status" value="1"/>
</dbReference>
<evidence type="ECO:0000256" key="6">
    <source>
        <dbReference type="ARBA" id="ARBA00022619"/>
    </source>
</evidence>
<evidence type="ECO:0000256" key="11">
    <source>
        <dbReference type="ARBA" id="ARBA00023002"/>
    </source>
</evidence>
<keyword evidence="8 13" id="KW-0378">Hydrolase</keyword>
<dbReference type="SUPFAM" id="SSF53927">
    <property type="entry name" value="Cytidine deaminase-like"/>
    <property type="match status" value="1"/>
</dbReference>
<dbReference type="EC" id="3.5.4.26" evidence="13"/>
<proteinExistence type="inferred from homology"/>
<dbReference type="PANTHER" id="PTHR38011:SF7">
    <property type="entry name" value="2,5-DIAMINO-6-RIBOSYLAMINO-4(3H)-PYRIMIDINONE 5'-PHOSPHATE REDUCTASE"/>
    <property type="match status" value="1"/>
</dbReference>
<feature type="binding site" evidence="16">
    <location>
        <position position="78"/>
    </location>
    <ligand>
        <name>Zn(2+)</name>
        <dbReference type="ChEBI" id="CHEBI:29105"/>
        <note>catalytic</note>
    </ligand>
</feature>
<evidence type="ECO:0000256" key="8">
    <source>
        <dbReference type="ARBA" id="ARBA00022801"/>
    </source>
</evidence>
<dbReference type="UniPathway" id="UPA00275">
    <property type="reaction ID" value="UER00401"/>
</dbReference>
<evidence type="ECO:0000313" key="18">
    <source>
        <dbReference type="EMBL" id="RXJ73115.1"/>
    </source>
</evidence>
<feature type="binding site" evidence="15">
    <location>
        <position position="207"/>
    </location>
    <ligand>
        <name>substrate</name>
    </ligand>
</feature>
<dbReference type="CDD" id="cd01284">
    <property type="entry name" value="Riboflavin_deaminase-reductase"/>
    <property type="match status" value="1"/>
</dbReference>
<feature type="binding site" evidence="15">
    <location>
        <position position="157"/>
    </location>
    <ligand>
        <name>NADP(+)</name>
        <dbReference type="ChEBI" id="CHEBI:58349"/>
    </ligand>
</feature>
<evidence type="ECO:0000259" key="17">
    <source>
        <dbReference type="PROSITE" id="PS51747"/>
    </source>
</evidence>
<dbReference type="GO" id="GO:0008835">
    <property type="term" value="F:diaminohydroxyphosphoribosylaminopyrimidine deaminase activity"/>
    <property type="evidence" value="ECO:0007669"/>
    <property type="project" value="UniProtKB-EC"/>
</dbReference>
<comment type="similarity">
    <text evidence="4 13">In the N-terminal section; belongs to the cytidine and deoxycytidylate deaminase family.</text>
</comment>
<dbReference type="FunFam" id="3.40.140.10:FF:000025">
    <property type="entry name" value="Riboflavin biosynthesis protein RibD"/>
    <property type="match status" value="1"/>
</dbReference>
<keyword evidence="9 13" id="KW-0862">Zinc</keyword>
<dbReference type="NCBIfam" id="NF008052">
    <property type="entry name" value="PRK10786.1"/>
    <property type="match status" value="1"/>
</dbReference>
<evidence type="ECO:0000256" key="4">
    <source>
        <dbReference type="ARBA" id="ARBA00005259"/>
    </source>
</evidence>
<feature type="binding site" evidence="15">
    <location>
        <position position="203"/>
    </location>
    <ligand>
        <name>substrate</name>
    </ligand>
</feature>
<evidence type="ECO:0000256" key="15">
    <source>
        <dbReference type="PIRSR" id="PIRSR006769-2"/>
    </source>
</evidence>
<feature type="binding site" evidence="15">
    <location>
        <position position="187"/>
    </location>
    <ligand>
        <name>substrate</name>
    </ligand>
</feature>
<feature type="binding site" evidence="16">
    <location>
        <position position="87"/>
    </location>
    <ligand>
        <name>Zn(2+)</name>
        <dbReference type="ChEBI" id="CHEBI:29105"/>
        <note>catalytic</note>
    </ligand>
</feature>
<comment type="catalytic activity">
    <reaction evidence="13">
        <text>5-amino-6-(5-phospho-D-ribitylamino)uracil + NADP(+) = 5-amino-6-(5-phospho-D-ribosylamino)uracil + NADPH + H(+)</text>
        <dbReference type="Rhea" id="RHEA:17845"/>
        <dbReference type="ChEBI" id="CHEBI:15378"/>
        <dbReference type="ChEBI" id="CHEBI:57783"/>
        <dbReference type="ChEBI" id="CHEBI:58349"/>
        <dbReference type="ChEBI" id="CHEBI:58421"/>
        <dbReference type="ChEBI" id="CHEBI:58453"/>
        <dbReference type="EC" id="1.1.1.193"/>
    </reaction>
</comment>
<keyword evidence="19" id="KW-1185">Reference proteome</keyword>
<evidence type="ECO:0000256" key="7">
    <source>
        <dbReference type="ARBA" id="ARBA00022723"/>
    </source>
</evidence>
<dbReference type="InterPro" id="IPR016193">
    <property type="entry name" value="Cytidine_deaminase-like"/>
</dbReference>
<dbReference type="InterPro" id="IPR016192">
    <property type="entry name" value="APOBEC/CMP_deaminase_Zn-bd"/>
</dbReference>
<evidence type="ECO:0000256" key="14">
    <source>
        <dbReference type="PIRSR" id="PIRSR006769-1"/>
    </source>
</evidence>
<evidence type="ECO:0000256" key="1">
    <source>
        <dbReference type="ARBA" id="ARBA00002151"/>
    </source>
</evidence>